<dbReference type="Proteomes" id="UP000239047">
    <property type="component" value="Unassembled WGS sequence"/>
</dbReference>
<protein>
    <submittedName>
        <fullName evidence="2">Uncharacterized protein</fullName>
    </submittedName>
</protein>
<proteinExistence type="predicted"/>
<keyword evidence="1" id="KW-0812">Transmembrane</keyword>
<evidence type="ECO:0000313" key="3">
    <source>
        <dbReference type="Proteomes" id="UP000239047"/>
    </source>
</evidence>
<feature type="transmembrane region" description="Helical" evidence="1">
    <location>
        <begin position="9"/>
        <end position="27"/>
    </location>
</feature>
<name>A0A2S5GA52_9BACL</name>
<evidence type="ECO:0000313" key="2">
    <source>
        <dbReference type="EMBL" id="PPA69794.1"/>
    </source>
</evidence>
<sequence length="163" mass="18534">MRLKKKVKYNLYGIALATVLLAINLLVPTPSYQTASLERYLEENIAWNNTGGVITDAYKIYGEKEDELYLWYTFEEWNRENQDIEAGASLPVVILLNEQEEAVGHKVPDDGSNYTNSVKELFPFYVRVRMNHDGVPLSLRQSINIQQKALPPVEEEEAAGNGQ</sequence>
<dbReference type="RefSeq" id="WP_104058787.1">
    <property type="nucleotide sequence ID" value="NZ_PREZ01000005.1"/>
</dbReference>
<keyword evidence="3" id="KW-1185">Reference proteome</keyword>
<keyword evidence="1" id="KW-0472">Membrane</keyword>
<gene>
    <name evidence="2" type="ORF">C4B60_14760</name>
</gene>
<reference evidence="2 3" key="1">
    <citation type="submission" date="2018-02" db="EMBL/GenBank/DDBJ databases">
        <title>Jeotgalibacillus proteolyticum sp. nov. a protease producing bacterium isolated from ocean sediments of Laizhou Bay.</title>
        <authorList>
            <person name="Li Y."/>
        </authorList>
    </citation>
    <scope>NUCLEOTIDE SEQUENCE [LARGE SCALE GENOMIC DNA]</scope>
    <source>
        <strain evidence="2 3">22-7</strain>
    </source>
</reference>
<accession>A0A2S5GA52</accession>
<dbReference type="AlphaFoldDB" id="A0A2S5GA52"/>
<keyword evidence="1" id="KW-1133">Transmembrane helix</keyword>
<dbReference type="OrthoDB" id="2453562at2"/>
<dbReference type="EMBL" id="PREZ01000005">
    <property type="protein sequence ID" value="PPA69794.1"/>
    <property type="molecule type" value="Genomic_DNA"/>
</dbReference>
<organism evidence="2 3">
    <name type="scientific">Jeotgalibacillus proteolyticus</name>
    <dbReference type="NCBI Taxonomy" id="2082395"/>
    <lineage>
        <taxon>Bacteria</taxon>
        <taxon>Bacillati</taxon>
        <taxon>Bacillota</taxon>
        <taxon>Bacilli</taxon>
        <taxon>Bacillales</taxon>
        <taxon>Caryophanaceae</taxon>
        <taxon>Jeotgalibacillus</taxon>
    </lineage>
</organism>
<evidence type="ECO:0000256" key="1">
    <source>
        <dbReference type="SAM" id="Phobius"/>
    </source>
</evidence>
<comment type="caution">
    <text evidence="2">The sequence shown here is derived from an EMBL/GenBank/DDBJ whole genome shotgun (WGS) entry which is preliminary data.</text>
</comment>